<reference evidence="2 4" key="1">
    <citation type="submission" date="2017-01" db="EMBL/GenBank/DDBJ databases">
        <title>Complete genome sequence of esterase-producing bacterium Croceicoccus marinus E4A9.</title>
        <authorList>
            <person name="Wu Y.-H."/>
            <person name="Cheng H."/>
            <person name="Xu L."/>
            <person name="Huo Y.-Y."/>
            <person name="Wang C.-S."/>
            <person name="Xu X.-W."/>
        </authorList>
    </citation>
    <scope>NUCLEOTIDE SEQUENCE [LARGE SCALE GENOMIC DNA]</scope>
    <source>
        <strain evidence="2 4">E4A9</strain>
        <plasmid evidence="2">pCME4A9I</plasmid>
        <plasmid evidence="4">Plasmid pcme4a9i</plasmid>
    </source>
</reference>
<geneLocation type="plasmid" evidence="2">
    <name>pCME4A9I</name>
</geneLocation>
<accession>A0A1Z1FGP0</accession>
<proteinExistence type="predicted"/>
<evidence type="ECO:0000313" key="3">
    <source>
        <dbReference type="EMBL" id="QNE07398.1"/>
    </source>
</evidence>
<protein>
    <submittedName>
        <fullName evidence="3">VOC family protein</fullName>
    </submittedName>
</protein>
<gene>
    <name evidence="2" type="ORF">A9D14_16340</name>
    <name evidence="3" type="ORF">H4O24_16055</name>
</gene>
<dbReference type="STRING" id="450378.GCA_001661675_03284"/>
<dbReference type="KEGG" id="cman:A9D14_16340"/>
<keyword evidence="4" id="KW-1185">Reference proteome</keyword>
<reference evidence="3 5" key="2">
    <citation type="submission" date="2020-08" db="EMBL/GenBank/DDBJ databases">
        <authorList>
            <person name="Liu G."/>
            <person name="Sun C."/>
        </authorList>
    </citation>
    <scope>NUCLEOTIDE SEQUENCE [LARGE SCALE GENOMIC DNA]</scope>
    <source>
        <strain evidence="3 5">OT19</strain>
        <plasmid evidence="3 5">plas1</plasmid>
    </source>
</reference>
<keyword evidence="2" id="KW-0614">Plasmid</keyword>
<dbReference type="SUPFAM" id="SSF54593">
    <property type="entry name" value="Glyoxalase/Bleomycin resistance protein/Dihydroxybiphenyl dioxygenase"/>
    <property type="match status" value="1"/>
</dbReference>
<dbReference type="RefSeq" id="WP_066850274.1">
    <property type="nucleotide sequence ID" value="NZ_CP019603.1"/>
</dbReference>
<feature type="domain" description="VOC" evidence="1">
    <location>
        <begin position="7"/>
        <end position="150"/>
    </location>
</feature>
<geneLocation type="plasmid" evidence="3 5">
    <name>plas1</name>
</geneLocation>
<dbReference type="OrthoDB" id="9792173at2"/>
<dbReference type="EMBL" id="CP019603">
    <property type="protein sequence ID" value="ARU17890.1"/>
    <property type="molecule type" value="Genomic_DNA"/>
</dbReference>
<dbReference type="Proteomes" id="UP000195807">
    <property type="component" value="Plasmid pCME4A9I"/>
</dbReference>
<dbReference type="EMBL" id="CP060053">
    <property type="protein sequence ID" value="QNE07398.1"/>
    <property type="molecule type" value="Genomic_DNA"/>
</dbReference>
<geneLocation type="plasmid" evidence="4">
    <name>pcme4a9i</name>
</geneLocation>
<evidence type="ECO:0000313" key="5">
    <source>
        <dbReference type="Proteomes" id="UP000515297"/>
    </source>
</evidence>
<dbReference type="InterPro" id="IPR029068">
    <property type="entry name" value="Glyas_Bleomycin-R_OHBP_Dase"/>
</dbReference>
<dbReference type="PROSITE" id="PS51819">
    <property type="entry name" value="VOC"/>
    <property type="match status" value="1"/>
</dbReference>
<dbReference type="Pfam" id="PF13669">
    <property type="entry name" value="Glyoxalase_4"/>
    <property type="match status" value="1"/>
</dbReference>
<dbReference type="InterPro" id="IPR037523">
    <property type="entry name" value="VOC_core"/>
</dbReference>
<evidence type="ECO:0000259" key="1">
    <source>
        <dbReference type="PROSITE" id="PS51819"/>
    </source>
</evidence>
<evidence type="ECO:0000313" key="4">
    <source>
        <dbReference type="Proteomes" id="UP000195807"/>
    </source>
</evidence>
<name>A0A1Z1FGP0_9SPHN</name>
<dbReference type="Gene3D" id="3.10.180.10">
    <property type="entry name" value="2,3-Dihydroxybiphenyl 1,2-Dioxygenase, domain 1"/>
    <property type="match status" value="1"/>
</dbReference>
<evidence type="ECO:0000313" key="2">
    <source>
        <dbReference type="EMBL" id="ARU17890.1"/>
    </source>
</evidence>
<sequence>MSRNFGNVFQIAYVVEGIEKHIDYWTQVMGVGPFFHFPVPLPFEWVRADGQDLAVDAPVYKAVAVAYSGDMMIELIEPGPAPSTYRDFIEGGHSGVHHLGTFTDRLDEQLAAAKQAGMKVVLEGELPFSRFAYLQPADALPGTIIEMIDARPAMLEALDKMKRAARDWDGKTRTAEM</sequence>
<organism evidence="2 4">
    <name type="scientific">Croceicoccus marinus</name>
    <dbReference type="NCBI Taxonomy" id="450378"/>
    <lineage>
        <taxon>Bacteria</taxon>
        <taxon>Pseudomonadati</taxon>
        <taxon>Pseudomonadota</taxon>
        <taxon>Alphaproteobacteria</taxon>
        <taxon>Sphingomonadales</taxon>
        <taxon>Erythrobacteraceae</taxon>
        <taxon>Croceicoccus</taxon>
    </lineage>
</organism>
<dbReference type="Proteomes" id="UP000515297">
    <property type="component" value="Plasmid plas1"/>
</dbReference>
<dbReference type="AlphaFoldDB" id="A0A1Z1FGP0"/>